<dbReference type="RefSeq" id="WP_009224339.1">
    <property type="nucleotide sequence ID" value="NZ_CBCSKM010000010.1"/>
</dbReference>
<reference evidence="1 2" key="1">
    <citation type="submission" date="2023-12" db="EMBL/GenBank/DDBJ databases">
        <title>Whole genome sequencing of Paenibacillus phoenicis isolated from the Phoenix Mars Lander spacecraft assembly facility.</title>
        <authorList>
            <person name="Garcia A."/>
            <person name="Venkateswaran K."/>
        </authorList>
    </citation>
    <scope>NUCLEOTIDE SEQUENCE [LARGE SCALE GENOMIC DNA]</scope>
    <source>
        <strain evidence="1 2">3PO2SA</strain>
    </source>
</reference>
<protein>
    <submittedName>
        <fullName evidence="1">Uncharacterized protein</fullName>
    </submittedName>
</protein>
<comment type="caution">
    <text evidence="1">The sequence shown here is derived from an EMBL/GenBank/DDBJ whole genome shotgun (WGS) entry which is preliminary data.</text>
</comment>
<proteinExistence type="predicted"/>
<accession>A0ABU5PKT5</accession>
<evidence type="ECO:0000313" key="2">
    <source>
        <dbReference type="Proteomes" id="UP001292216"/>
    </source>
</evidence>
<dbReference type="EMBL" id="JAYERP010000001">
    <property type="protein sequence ID" value="MEA3570530.1"/>
    <property type="molecule type" value="Genomic_DNA"/>
</dbReference>
<keyword evidence="2" id="KW-1185">Reference proteome</keyword>
<gene>
    <name evidence="1" type="ORF">U9M73_11025</name>
</gene>
<sequence length="50" mass="5692">MRAVKENGQIRLTWDGPYDMDGVKVQIRLLKNKKNVSNGYTVSLGDLLKK</sequence>
<evidence type="ECO:0000313" key="1">
    <source>
        <dbReference type="EMBL" id="MEA3570530.1"/>
    </source>
</evidence>
<dbReference type="Proteomes" id="UP001292216">
    <property type="component" value="Unassembled WGS sequence"/>
</dbReference>
<name>A0ABU5PKT5_9BACL</name>
<organism evidence="1 2">
    <name type="scientific">Paenibacillus phoenicis</name>
    <dbReference type="NCBI Taxonomy" id="554117"/>
    <lineage>
        <taxon>Bacteria</taxon>
        <taxon>Bacillati</taxon>
        <taxon>Bacillota</taxon>
        <taxon>Bacilli</taxon>
        <taxon>Bacillales</taxon>
        <taxon>Paenibacillaceae</taxon>
        <taxon>Paenibacillus</taxon>
    </lineage>
</organism>